<proteinExistence type="predicted"/>
<comment type="caution">
    <text evidence="1">The sequence shown here is derived from an EMBL/GenBank/DDBJ whole genome shotgun (WGS) entry which is preliminary data.</text>
</comment>
<evidence type="ECO:0000313" key="2">
    <source>
        <dbReference type="Proteomes" id="UP000824065"/>
    </source>
</evidence>
<name>A0A9D2FHP4_9FIRM</name>
<evidence type="ECO:0000313" key="1">
    <source>
        <dbReference type="EMBL" id="HIZ58652.1"/>
    </source>
</evidence>
<dbReference type="GO" id="GO:0016787">
    <property type="term" value="F:hydrolase activity"/>
    <property type="evidence" value="ECO:0007669"/>
    <property type="project" value="UniProtKB-KW"/>
</dbReference>
<dbReference type="EMBL" id="DXBJ01000066">
    <property type="protein sequence ID" value="HIZ58652.1"/>
    <property type="molecule type" value="Genomic_DNA"/>
</dbReference>
<dbReference type="Gene3D" id="3.40.50.1820">
    <property type="entry name" value="alpha/beta hydrolase"/>
    <property type="match status" value="1"/>
</dbReference>
<dbReference type="AlphaFoldDB" id="A0A9D2FHP4"/>
<dbReference type="Proteomes" id="UP000824065">
    <property type="component" value="Unassembled WGS sequence"/>
</dbReference>
<reference evidence="1" key="2">
    <citation type="submission" date="2021-04" db="EMBL/GenBank/DDBJ databases">
        <authorList>
            <person name="Gilroy R."/>
        </authorList>
    </citation>
    <scope>NUCLEOTIDE SEQUENCE</scope>
    <source>
        <strain evidence="1">ChiBcec16-3735</strain>
    </source>
</reference>
<dbReference type="SUPFAM" id="SSF53474">
    <property type="entry name" value="alpha/beta-Hydrolases"/>
    <property type="match status" value="1"/>
</dbReference>
<accession>A0A9D2FHP4</accession>
<sequence>MDQVILYIHGQGGTPREAERFRPLCPGYDVIGAGYQGSLPWQVRGQLLDAYCEARRQYRRVSVLANSIGCYFAMDAFRACAPARAYFISPVLDMEQLILDRMRWAGVSEADLQAKGEIPTEWGDPLSWRYLCYVRERPLQWDVSTEILYGDQDGLTGRQTVDAFVRSHPARLTVMAGGEHWFHTAEQLAFLDGWLRNVLD</sequence>
<reference evidence="1" key="1">
    <citation type="journal article" date="2021" name="PeerJ">
        <title>Extensive microbial diversity within the chicken gut microbiome revealed by metagenomics and culture.</title>
        <authorList>
            <person name="Gilroy R."/>
            <person name="Ravi A."/>
            <person name="Getino M."/>
            <person name="Pursley I."/>
            <person name="Horton D.L."/>
            <person name="Alikhan N.F."/>
            <person name="Baker D."/>
            <person name="Gharbi K."/>
            <person name="Hall N."/>
            <person name="Watson M."/>
            <person name="Adriaenssens E.M."/>
            <person name="Foster-Nyarko E."/>
            <person name="Jarju S."/>
            <person name="Secka A."/>
            <person name="Antonio M."/>
            <person name="Oren A."/>
            <person name="Chaudhuri R.R."/>
            <person name="La Ragione R."/>
            <person name="Hildebrand F."/>
            <person name="Pallen M.J."/>
        </authorList>
    </citation>
    <scope>NUCLEOTIDE SEQUENCE</scope>
    <source>
        <strain evidence="1">ChiBcec16-3735</strain>
    </source>
</reference>
<keyword evidence="1" id="KW-0378">Hydrolase</keyword>
<organism evidence="1 2">
    <name type="scientific">Candidatus Faecalibacterium gallistercoris</name>
    <dbReference type="NCBI Taxonomy" id="2838579"/>
    <lineage>
        <taxon>Bacteria</taxon>
        <taxon>Bacillati</taxon>
        <taxon>Bacillota</taxon>
        <taxon>Clostridia</taxon>
        <taxon>Eubacteriales</taxon>
        <taxon>Oscillospiraceae</taxon>
        <taxon>Faecalibacterium</taxon>
    </lineage>
</organism>
<gene>
    <name evidence="1" type="ORF">H9725_08805</name>
</gene>
<protein>
    <submittedName>
        <fullName evidence="1">Alpha/beta hydrolase</fullName>
    </submittedName>
</protein>
<dbReference type="InterPro" id="IPR029058">
    <property type="entry name" value="AB_hydrolase_fold"/>
</dbReference>